<reference evidence="21" key="2">
    <citation type="submission" date="2025-09" db="UniProtKB">
        <authorList>
            <consortium name="Ensembl"/>
        </authorList>
    </citation>
    <scope>IDENTIFICATION</scope>
</reference>
<dbReference type="FunFam" id="3.15.10.10:FF:000002">
    <property type="entry name" value="Cholesteryl ester transfer protein"/>
    <property type="match status" value="1"/>
</dbReference>
<evidence type="ECO:0000256" key="12">
    <source>
        <dbReference type="ARBA" id="ARBA00023157"/>
    </source>
</evidence>
<keyword evidence="22" id="KW-1185">Reference proteome</keyword>
<dbReference type="AlphaFoldDB" id="A0A2K5Y311"/>
<proteinExistence type="inferred from homology"/>
<dbReference type="SMART" id="SM00329">
    <property type="entry name" value="BPI2"/>
    <property type="match status" value="1"/>
</dbReference>
<feature type="signal peptide" evidence="17">
    <location>
        <begin position="1"/>
        <end position="17"/>
    </location>
</feature>
<dbReference type="InterPro" id="IPR001124">
    <property type="entry name" value="Lipid-bd_serum_glycop_C"/>
</dbReference>
<dbReference type="GO" id="GO:0015485">
    <property type="term" value="F:cholesterol binding"/>
    <property type="evidence" value="ECO:0007669"/>
    <property type="project" value="TreeGrafter"/>
</dbReference>
<dbReference type="GO" id="GO:0034197">
    <property type="term" value="P:triglyceride transport"/>
    <property type="evidence" value="ECO:0007669"/>
    <property type="project" value="UniProtKB-UniRule"/>
</dbReference>
<dbReference type="InterPro" id="IPR017943">
    <property type="entry name" value="Bactericidal_perm-incr_a/b_dom"/>
</dbReference>
<dbReference type="GO" id="GO:0008203">
    <property type="term" value="P:cholesterol metabolic process"/>
    <property type="evidence" value="ECO:0007669"/>
    <property type="project" value="UniProtKB-UniRule"/>
</dbReference>
<comment type="catalytic activity">
    <reaction evidence="3">
        <text>1,2,3-tri-(9Z-octadecenoyl)-glycerol(in) = 1,2,3-tri-(9Z-octadecenoyl)-glycerol(out)</text>
        <dbReference type="Rhea" id="RHEA:43352"/>
        <dbReference type="ChEBI" id="CHEBI:53753"/>
    </reaction>
</comment>
<dbReference type="GO" id="GO:0005548">
    <property type="term" value="F:phospholipid transporter activity"/>
    <property type="evidence" value="ECO:0007669"/>
    <property type="project" value="TreeGrafter"/>
</dbReference>
<dbReference type="GO" id="GO:0034375">
    <property type="term" value="P:high-density lipoprotein particle remodeling"/>
    <property type="evidence" value="ECO:0007669"/>
    <property type="project" value="UniProtKB-UniRule"/>
</dbReference>
<evidence type="ECO:0000256" key="5">
    <source>
        <dbReference type="ARBA" id="ARBA00022354"/>
    </source>
</evidence>
<dbReference type="Ensembl" id="ENSMLET00000033342.1">
    <property type="protein sequence ID" value="ENSMLEP00000009938.1"/>
    <property type="gene ID" value="ENSMLEG00000029143.1"/>
</dbReference>
<dbReference type="PROSITE" id="PS00400">
    <property type="entry name" value="LBP_BPI_CETP"/>
    <property type="match status" value="1"/>
</dbReference>
<evidence type="ECO:0000256" key="18">
    <source>
        <dbReference type="PIRSR" id="PIRSR037185-50"/>
    </source>
</evidence>
<accession>A0A2K5Y311</accession>
<evidence type="ECO:0000256" key="13">
    <source>
        <dbReference type="ARBA" id="ARBA00023166"/>
    </source>
</evidence>
<dbReference type="GO" id="GO:0055091">
    <property type="term" value="P:phospholipid homeostasis"/>
    <property type="evidence" value="ECO:0007669"/>
    <property type="project" value="TreeGrafter"/>
</dbReference>
<feature type="domain" description="Lipid-binding serum glycoprotein C-terminal" evidence="20">
    <location>
        <begin position="222"/>
        <end position="416"/>
    </location>
</feature>
<dbReference type="PIRSF" id="PIRSF037185">
    <property type="entry name" value="Cholesteryl_ester_transf"/>
    <property type="match status" value="1"/>
</dbReference>
<dbReference type="Pfam" id="PF01273">
    <property type="entry name" value="LBP_BPI_CETP"/>
    <property type="match status" value="1"/>
</dbReference>
<evidence type="ECO:0000256" key="11">
    <source>
        <dbReference type="ARBA" id="ARBA00023098"/>
    </source>
</evidence>
<dbReference type="InterPro" id="IPR017942">
    <property type="entry name" value="Lipid-bd_serum_glycop_N"/>
</dbReference>
<dbReference type="Gene3D" id="3.15.10.10">
    <property type="entry name" value="Bactericidal permeability-increasing protein, domain 1"/>
    <property type="match status" value="1"/>
</dbReference>
<evidence type="ECO:0000256" key="1">
    <source>
        <dbReference type="ARBA" id="ARBA00000222"/>
    </source>
</evidence>
<dbReference type="GO" id="GO:0031210">
    <property type="term" value="F:phosphatidylcholine binding"/>
    <property type="evidence" value="ECO:0007669"/>
    <property type="project" value="TreeGrafter"/>
</dbReference>
<dbReference type="GO" id="GO:0034364">
    <property type="term" value="C:high-density lipoprotein particle"/>
    <property type="evidence" value="ECO:0007669"/>
    <property type="project" value="UniProtKB-UniRule"/>
</dbReference>
<keyword evidence="14" id="KW-0325">Glycoprotein</keyword>
<dbReference type="GO" id="GO:0034372">
    <property type="term" value="P:very-low-density lipoprotein particle remodeling"/>
    <property type="evidence" value="ECO:0007669"/>
    <property type="project" value="UniProtKB-UniRule"/>
</dbReference>
<dbReference type="Proteomes" id="UP000233140">
    <property type="component" value="Unassembled WGS sequence"/>
</dbReference>
<keyword evidence="7 17" id="KW-0964">Secreted</keyword>
<dbReference type="SUPFAM" id="SSF55394">
    <property type="entry name" value="Bactericidal permeability-increasing protein, BPI"/>
    <property type="match status" value="2"/>
</dbReference>
<dbReference type="GO" id="GO:0043691">
    <property type="term" value="P:reverse cholesterol transport"/>
    <property type="evidence" value="ECO:0007669"/>
    <property type="project" value="InterPro"/>
</dbReference>
<evidence type="ECO:0000256" key="16">
    <source>
        <dbReference type="ARBA" id="ARBA00045611"/>
    </source>
</evidence>
<dbReference type="GO" id="GO:0046470">
    <property type="term" value="P:phosphatidylcholine metabolic process"/>
    <property type="evidence" value="ECO:0007669"/>
    <property type="project" value="TreeGrafter"/>
</dbReference>
<evidence type="ECO:0000259" key="19">
    <source>
        <dbReference type="SMART" id="SM00328"/>
    </source>
</evidence>
<feature type="disulfide bond" evidence="18">
    <location>
        <begin position="160"/>
        <end position="201"/>
    </location>
</feature>
<dbReference type="PANTHER" id="PTHR47616">
    <property type="entry name" value="CHOLESTERYL ESTER TRANSFER PROTEIN"/>
    <property type="match status" value="1"/>
</dbReference>
<keyword evidence="13" id="KW-1207">Sterol metabolism</keyword>
<evidence type="ECO:0000313" key="21">
    <source>
        <dbReference type="Ensembl" id="ENSMLEP00000009938.1"/>
    </source>
</evidence>
<dbReference type="GO" id="GO:0120020">
    <property type="term" value="F:cholesterol transfer activity"/>
    <property type="evidence" value="ECO:0007669"/>
    <property type="project" value="InterPro"/>
</dbReference>
<evidence type="ECO:0000256" key="6">
    <source>
        <dbReference type="ARBA" id="ARBA00022448"/>
    </source>
</evidence>
<dbReference type="InterPro" id="IPR017954">
    <property type="entry name" value="Lipid-bd_serum_glycop_CS"/>
</dbReference>
<dbReference type="PANTHER" id="PTHR47616:SF1">
    <property type="entry name" value="CHOLESTERYL ESTER TRANSFER PROTEIN"/>
    <property type="match status" value="1"/>
</dbReference>
<evidence type="ECO:0000313" key="22">
    <source>
        <dbReference type="Proteomes" id="UP000233140"/>
    </source>
</evidence>
<evidence type="ECO:0000256" key="3">
    <source>
        <dbReference type="ARBA" id="ARBA00001417"/>
    </source>
</evidence>
<dbReference type="GO" id="GO:0017129">
    <property type="term" value="F:triglyceride binding"/>
    <property type="evidence" value="ECO:0007669"/>
    <property type="project" value="TreeGrafter"/>
</dbReference>
<comment type="similarity">
    <text evidence="4 17">Belongs to the BPI/LBP/Plunc superfamily. BPI/LBP family.</text>
</comment>
<dbReference type="CDD" id="cd00025">
    <property type="entry name" value="BPI1"/>
    <property type="match status" value="1"/>
</dbReference>
<dbReference type="GO" id="GO:0034374">
    <property type="term" value="P:low-density lipoprotein particle remodeling"/>
    <property type="evidence" value="ECO:0007669"/>
    <property type="project" value="TreeGrafter"/>
</dbReference>
<evidence type="ECO:0000259" key="20">
    <source>
        <dbReference type="SMART" id="SM00329"/>
    </source>
</evidence>
<name>A0A2K5Y311_MANLE</name>
<dbReference type="Gene3D" id="3.15.20.10">
    <property type="entry name" value="Bactericidal permeability-increasing protein, domain 2"/>
    <property type="match status" value="1"/>
</dbReference>
<comment type="catalytic activity">
    <reaction evidence="1">
        <text>cholesteryl (9Z-octadecenoate)(in) = cholesteryl (9Z-octadecenoate)(out)</text>
        <dbReference type="Rhea" id="RHEA:43348"/>
        <dbReference type="ChEBI" id="CHEBI:46898"/>
    </reaction>
</comment>
<dbReference type="GO" id="GO:0042632">
    <property type="term" value="P:cholesterol homeostasis"/>
    <property type="evidence" value="ECO:0007669"/>
    <property type="project" value="TreeGrafter"/>
</dbReference>
<keyword evidence="8 17" id="KW-0153">Cholesterol metabolism</keyword>
<keyword evidence="15 17" id="KW-0753">Steroid metabolism</keyword>
<dbReference type="FunFam" id="3.15.20.10:FF:000008">
    <property type="entry name" value="Cholesteryl ester transfer protein"/>
    <property type="match status" value="1"/>
</dbReference>
<dbReference type="GO" id="GO:0070328">
    <property type="term" value="P:triglyceride homeostasis"/>
    <property type="evidence" value="ECO:0007669"/>
    <property type="project" value="TreeGrafter"/>
</dbReference>
<dbReference type="SMART" id="SM00328">
    <property type="entry name" value="BPI1"/>
    <property type="match status" value="1"/>
</dbReference>
<evidence type="ECO:0000256" key="9">
    <source>
        <dbReference type="ARBA" id="ARBA00022729"/>
    </source>
</evidence>
<evidence type="ECO:0000256" key="14">
    <source>
        <dbReference type="ARBA" id="ARBA00023180"/>
    </source>
</evidence>
<evidence type="ECO:0000256" key="15">
    <source>
        <dbReference type="ARBA" id="ARBA00023221"/>
    </source>
</evidence>
<evidence type="ECO:0000256" key="4">
    <source>
        <dbReference type="ARBA" id="ARBA00007292"/>
    </source>
</evidence>
<evidence type="ECO:0000256" key="7">
    <source>
        <dbReference type="ARBA" id="ARBA00022525"/>
    </source>
</evidence>
<protein>
    <recommendedName>
        <fullName evidence="5 17">Cholesteryl ester transfer protein</fullName>
    </recommendedName>
</protein>
<comment type="function">
    <text evidence="16">Involved in the transfer of neutral lipids, including cholesteryl ester and triglyceride, among lipoprotein particles. Allows the net movement of cholesteryl ester from high density lipoproteins/HDL to triglyceride-rich very low density lipoproteins/VLDL, and the equimolar transport of triglyceride from VLDL to HDL. Regulates the reverse cholesterol transport, by which excess cholesterol is removed from peripheral tissues and returned to the liver for elimination.</text>
</comment>
<dbReference type="InterPro" id="IPR017130">
    <property type="entry name" value="Cholesteryl_ester_transfer"/>
</dbReference>
<evidence type="ECO:0000256" key="10">
    <source>
        <dbReference type="ARBA" id="ARBA00023055"/>
    </source>
</evidence>
<evidence type="ECO:0000256" key="17">
    <source>
        <dbReference type="PIRNR" id="PIRNR037185"/>
    </source>
</evidence>
<keyword evidence="11 17" id="KW-0443">Lipid metabolism</keyword>
<organism evidence="21 22">
    <name type="scientific">Mandrillus leucophaeus</name>
    <name type="common">Drill</name>
    <name type="synonym">Papio leucophaeus</name>
    <dbReference type="NCBI Taxonomy" id="9568"/>
    <lineage>
        <taxon>Eukaryota</taxon>
        <taxon>Metazoa</taxon>
        <taxon>Chordata</taxon>
        <taxon>Craniata</taxon>
        <taxon>Vertebrata</taxon>
        <taxon>Euteleostomi</taxon>
        <taxon>Mammalia</taxon>
        <taxon>Eutheria</taxon>
        <taxon>Euarchontoglires</taxon>
        <taxon>Primates</taxon>
        <taxon>Haplorrhini</taxon>
        <taxon>Catarrhini</taxon>
        <taxon>Cercopithecidae</taxon>
        <taxon>Cercopithecinae</taxon>
        <taxon>Mandrillus</taxon>
    </lineage>
</organism>
<keyword evidence="6 17" id="KW-0813">Transport</keyword>
<evidence type="ECO:0000256" key="8">
    <source>
        <dbReference type="ARBA" id="ARBA00022548"/>
    </source>
</evidence>
<comment type="catalytic activity">
    <reaction evidence="2">
        <text>cholesteryl (9Z,12Z)-octadecadienoate(in) = cholesteryl (9Z,12Z)-octadecadienoate(out)</text>
        <dbReference type="Rhea" id="RHEA:43356"/>
        <dbReference type="ChEBI" id="CHEBI:41509"/>
    </reaction>
</comment>
<reference evidence="21" key="1">
    <citation type="submission" date="2025-08" db="UniProtKB">
        <authorList>
            <consortium name="Ensembl"/>
        </authorList>
    </citation>
    <scope>IDENTIFICATION</scope>
</reference>
<dbReference type="GO" id="GO:0006641">
    <property type="term" value="P:triglyceride metabolic process"/>
    <property type="evidence" value="ECO:0007669"/>
    <property type="project" value="TreeGrafter"/>
</dbReference>
<feature type="chain" id="PRO_5015219107" description="Cholesteryl ester transfer protein" evidence="17">
    <location>
        <begin position="18"/>
        <end position="433"/>
    </location>
</feature>
<comment type="subcellular location">
    <subcellularLocation>
        <location evidence="17">Secreted</location>
    </subcellularLocation>
    <text evidence="17">Secreted in plasma.</text>
</comment>
<keyword evidence="9 17" id="KW-0732">Signal</keyword>
<sequence length="433" mass="47764">MLAATVLTLALLGNVHACSKGTSHKAGIVCRITKPALLVLNQETAKVIQSAFQRANYPNITGEKAMMLLGQVKYGLHNIQISHLSIASSRVELVEAKSIDVSIQNVSVVFKGTLKYGYTTAWGLGIDRSVDFEIDSAIDLQINTQLTCDSGRVRTDAPDCYLSFHKLLLHLQGEREPGWIKQLFTNFISFTLKLVLKGQICKEINVISNIMADFVQTRAASILSDGDIGVDISLTGDPIITASYLESHHKAVLETWGFNTNQEIFQEVVGGFPSQAQVTVHCLKMPKISCQNKGVVVNSSVMVKFLFPRPDQQHSVAYTFEEDIMTTVQASYSKKKLFLSLLDFQITPKTVSNLTESSSESVQSFLQSMITTVGIPEVMSRLEAVFTALMNSKGLSLFDIINPEIITQDGFLLLQMDFGFPEHLLVDFLQSLS</sequence>
<keyword evidence="10 17" id="KW-0445">Lipid transport</keyword>
<keyword evidence="12 18" id="KW-1015">Disulfide bond</keyword>
<feature type="domain" description="Lipid-binding serum glycoprotein N-terminal" evidence="19">
    <location>
        <begin position="31"/>
        <end position="259"/>
    </location>
</feature>
<evidence type="ECO:0000256" key="2">
    <source>
        <dbReference type="ARBA" id="ARBA00001140"/>
    </source>
</evidence>
<dbReference type="GeneTree" id="ENSGT01100000263546"/>
<gene>
    <name evidence="21" type="primary">CETP</name>
</gene>